<feature type="transmembrane region" description="Helical" evidence="8">
    <location>
        <begin position="123"/>
        <end position="143"/>
    </location>
</feature>
<evidence type="ECO:0000256" key="2">
    <source>
        <dbReference type="ARBA" id="ARBA00022475"/>
    </source>
</evidence>
<feature type="transmembrane region" description="Helical" evidence="8">
    <location>
        <begin position="280"/>
        <end position="304"/>
    </location>
</feature>
<accession>A0A1G1XZ56</accession>
<keyword evidence="4" id="KW-0808">Transferase</keyword>
<keyword evidence="5 8" id="KW-0812">Transmembrane</keyword>
<dbReference type="STRING" id="1797532.A2729_00155"/>
<feature type="domain" description="Glycosyltransferase RgtA/B/C/D-like" evidence="9">
    <location>
        <begin position="74"/>
        <end position="230"/>
    </location>
</feature>
<keyword evidence="6 8" id="KW-1133">Transmembrane helix</keyword>
<feature type="transmembrane region" description="Helical" evidence="8">
    <location>
        <begin position="95"/>
        <end position="116"/>
    </location>
</feature>
<feature type="transmembrane region" description="Helical" evidence="8">
    <location>
        <begin position="367"/>
        <end position="390"/>
    </location>
</feature>
<keyword evidence="2" id="KW-1003">Cell membrane</keyword>
<evidence type="ECO:0000313" key="11">
    <source>
        <dbReference type="Proteomes" id="UP000178930"/>
    </source>
</evidence>
<feature type="transmembrane region" description="Helical" evidence="8">
    <location>
        <begin position="342"/>
        <end position="361"/>
    </location>
</feature>
<dbReference type="Pfam" id="PF13231">
    <property type="entry name" value="PMT_2"/>
    <property type="match status" value="1"/>
</dbReference>
<protein>
    <recommendedName>
        <fullName evidence="9">Glycosyltransferase RgtA/B/C/D-like domain-containing protein</fullName>
    </recommendedName>
</protein>
<feature type="transmembrane region" description="Helical" evidence="8">
    <location>
        <begin position="178"/>
        <end position="201"/>
    </location>
</feature>
<gene>
    <name evidence="10" type="ORF">A2729_00155</name>
</gene>
<dbReference type="PANTHER" id="PTHR33908">
    <property type="entry name" value="MANNOSYLTRANSFERASE YKCB-RELATED"/>
    <property type="match status" value="1"/>
</dbReference>
<evidence type="ECO:0000259" key="9">
    <source>
        <dbReference type="Pfam" id="PF13231"/>
    </source>
</evidence>
<dbReference type="GO" id="GO:0016763">
    <property type="term" value="F:pentosyltransferase activity"/>
    <property type="evidence" value="ECO:0007669"/>
    <property type="project" value="TreeGrafter"/>
</dbReference>
<dbReference type="PANTHER" id="PTHR33908:SF11">
    <property type="entry name" value="MEMBRANE PROTEIN"/>
    <property type="match status" value="1"/>
</dbReference>
<evidence type="ECO:0000313" key="10">
    <source>
        <dbReference type="EMBL" id="OGY44597.1"/>
    </source>
</evidence>
<organism evidence="10 11">
    <name type="scientific">Candidatus Buchananbacteria bacterium RIFCSPHIGHO2_01_FULL_39_14</name>
    <dbReference type="NCBI Taxonomy" id="1797532"/>
    <lineage>
        <taxon>Bacteria</taxon>
        <taxon>Candidatus Buchananiibacteriota</taxon>
    </lineage>
</organism>
<evidence type="ECO:0000256" key="7">
    <source>
        <dbReference type="ARBA" id="ARBA00023136"/>
    </source>
</evidence>
<name>A0A1G1XZ56_9BACT</name>
<evidence type="ECO:0000256" key="1">
    <source>
        <dbReference type="ARBA" id="ARBA00004651"/>
    </source>
</evidence>
<keyword evidence="7 8" id="KW-0472">Membrane</keyword>
<dbReference type="GO" id="GO:0009103">
    <property type="term" value="P:lipopolysaccharide biosynthetic process"/>
    <property type="evidence" value="ECO:0007669"/>
    <property type="project" value="UniProtKB-ARBA"/>
</dbReference>
<dbReference type="Proteomes" id="UP000178930">
    <property type="component" value="Unassembled WGS sequence"/>
</dbReference>
<comment type="subcellular location">
    <subcellularLocation>
        <location evidence="1">Cell membrane</location>
        <topology evidence="1">Multi-pass membrane protein</topology>
    </subcellularLocation>
</comment>
<dbReference type="AlphaFoldDB" id="A0A1G1XZ56"/>
<dbReference type="InterPro" id="IPR050297">
    <property type="entry name" value="LipidA_mod_glycosyltrf_83"/>
</dbReference>
<evidence type="ECO:0000256" key="5">
    <source>
        <dbReference type="ARBA" id="ARBA00022692"/>
    </source>
</evidence>
<proteinExistence type="predicted"/>
<evidence type="ECO:0000256" key="8">
    <source>
        <dbReference type="SAM" id="Phobius"/>
    </source>
</evidence>
<keyword evidence="3" id="KW-0328">Glycosyltransferase</keyword>
<dbReference type="EMBL" id="MHIB01000014">
    <property type="protein sequence ID" value="OGY44597.1"/>
    <property type="molecule type" value="Genomic_DNA"/>
</dbReference>
<evidence type="ECO:0000256" key="3">
    <source>
        <dbReference type="ARBA" id="ARBA00022676"/>
    </source>
</evidence>
<feature type="transmembrane region" description="Helical" evidence="8">
    <location>
        <begin position="316"/>
        <end position="335"/>
    </location>
</feature>
<evidence type="ECO:0000256" key="6">
    <source>
        <dbReference type="ARBA" id="ARBA00022989"/>
    </source>
</evidence>
<sequence>MAWFKKKELIFLTLILILAAIFRFFTLGQADVIDDESTYSFRALGYLDYFTEAQSTPINWFKEPPSWTKLSFHDHPPLNFLLNYLVLDITGPKPWATRAVSAVAGVISVLLIYLIGKIIANQNFGLLAALFFAVNNFAIWISRIGLQESLLISLILASFYFFILALEKQNYLTLAFGFLALSFLTKYTAIFILPVYLLILFWQKRGWLKSRQLYLSVLLFLIIISPVIFYNLFLFQSRGHFDLQLSYIFGLTDKVTGWQELPGKSDLSIWQRFINLPQALTLYLSPLFLLVLFSGLVYSLYSIFLPLNLRGSEKGLFNLKLIWLGLLFLVLLVGLVGPQIRFLAMFVPFFILLLAYFWQEILTRHKIFSFFLIIFVAFEIFYSVNTFFVLKPVGRSPLVFSGDLGRSRGNFGFNQLDQYLKNELVGKVPAVRFQLANDYLEKRVKKYLAQKGGQDANILLVFNHNIKDGPDIWYLWRRQFYEGWPVVTADKFLNDLQSNGQNYYLDAGFKNFYFIQPTNLTLLRPADKQTQAGTILGQALIKSGIQPIEIKNLAGQTSFLVFKF</sequence>
<dbReference type="InterPro" id="IPR038731">
    <property type="entry name" value="RgtA/B/C-like"/>
</dbReference>
<dbReference type="GO" id="GO:0005886">
    <property type="term" value="C:plasma membrane"/>
    <property type="evidence" value="ECO:0007669"/>
    <property type="project" value="UniProtKB-SubCell"/>
</dbReference>
<reference evidence="10 11" key="1">
    <citation type="journal article" date="2016" name="Nat. Commun.">
        <title>Thousands of microbial genomes shed light on interconnected biogeochemical processes in an aquifer system.</title>
        <authorList>
            <person name="Anantharaman K."/>
            <person name="Brown C.T."/>
            <person name="Hug L.A."/>
            <person name="Sharon I."/>
            <person name="Castelle C.J."/>
            <person name="Probst A.J."/>
            <person name="Thomas B.C."/>
            <person name="Singh A."/>
            <person name="Wilkins M.J."/>
            <person name="Karaoz U."/>
            <person name="Brodie E.L."/>
            <person name="Williams K.H."/>
            <person name="Hubbard S.S."/>
            <person name="Banfield J.F."/>
        </authorList>
    </citation>
    <scope>NUCLEOTIDE SEQUENCE [LARGE SCALE GENOMIC DNA]</scope>
</reference>
<comment type="caution">
    <text evidence="10">The sequence shown here is derived from an EMBL/GenBank/DDBJ whole genome shotgun (WGS) entry which is preliminary data.</text>
</comment>
<feature type="transmembrane region" description="Helical" evidence="8">
    <location>
        <begin position="213"/>
        <end position="235"/>
    </location>
</feature>
<evidence type="ECO:0000256" key="4">
    <source>
        <dbReference type="ARBA" id="ARBA00022679"/>
    </source>
</evidence>